<dbReference type="EMBL" id="JARK01000059">
    <property type="protein sequence ID" value="EYC44506.1"/>
    <property type="molecule type" value="Genomic_DNA"/>
</dbReference>
<name>A0A016WY41_9BILA</name>
<organism evidence="1 2">
    <name type="scientific">Ancylostoma ceylanicum</name>
    <dbReference type="NCBI Taxonomy" id="53326"/>
    <lineage>
        <taxon>Eukaryota</taxon>
        <taxon>Metazoa</taxon>
        <taxon>Ecdysozoa</taxon>
        <taxon>Nematoda</taxon>
        <taxon>Chromadorea</taxon>
        <taxon>Rhabditida</taxon>
        <taxon>Rhabditina</taxon>
        <taxon>Rhabditomorpha</taxon>
        <taxon>Strongyloidea</taxon>
        <taxon>Ancylostomatidae</taxon>
        <taxon>Ancylostomatinae</taxon>
        <taxon>Ancylostoma</taxon>
    </lineage>
</organism>
<protein>
    <submittedName>
        <fullName evidence="1">Uncharacterized protein</fullName>
    </submittedName>
</protein>
<reference evidence="2" key="1">
    <citation type="journal article" date="2015" name="Nat. Genet.">
        <title>The genome and transcriptome of the zoonotic hookworm Ancylostoma ceylanicum identify infection-specific gene families.</title>
        <authorList>
            <person name="Schwarz E.M."/>
            <person name="Hu Y."/>
            <person name="Antoshechkin I."/>
            <person name="Miller M.M."/>
            <person name="Sternberg P.W."/>
            <person name="Aroian R.V."/>
        </authorList>
    </citation>
    <scope>NUCLEOTIDE SEQUENCE</scope>
    <source>
        <strain evidence="2">HY135</strain>
    </source>
</reference>
<sequence>MDGHASSDMFTESQIQAVCTIGFSVKCVDERNHALTYKKAGSGRCFGVVRSGIEERHKPFGELCLATRFIILICYVDPPHHFEAVVYFSARTLRISKFHDVSPLPTTWRSYRKSAPAPRKSKTKLLQDGIYETLSTQLKM</sequence>
<evidence type="ECO:0000313" key="2">
    <source>
        <dbReference type="Proteomes" id="UP000024635"/>
    </source>
</evidence>
<dbReference type="Proteomes" id="UP000024635">
    <property type="component" value="Unassembled WGS sequence"/>
</dbReference>
<dbReference type="AlphaFoldDB" id="A0A016WY41"/>
<proteinExistence type="predicted"/>
<evidence type="ECO:0000313" key="1">
    <source>
        <dbReference type="EMBL" id="EYC44506.1"/>
    </source>
</evidence>
<gene>
    <name evidence="1" type="primary">Acey_s0459.g1838</name>
    <name evidence="1" type="ORF">Y032_0459g1838</name>
</gene>
<comment type="caution">
    <text evidence="1">The sequence shown here is derived from an EMBL/GenBank/DDBJ whole genome shotgun (WGS) entry which is preliminary data.</text>
</comment>
<keyword evidence="2" id="KW-1185">Reference proteome</keyword>
<accession>A0A016WY41</accession>